<dbReference type="EMBL" id="VAJM01000010">
    <property type="protein sequence ID" value="TLM90082.1"/>
    <property type="molecule type" value="Genomic_DNA"/>
</dbReference>
<dbReference type="Pfam" id="PF01103">
    <property type="entry name" value="Omp85"/>
    <property type="match status" value="1"/>
</dbReference>
<name>A0A5R8WLS1_9BACT</name>
<accession>A0A5R8WLS1</accession>
<comment type="caution">
    <text evidence="4">The sequence shown here is derived from an EMBL/GenBank/DDBJ whole genome shotgun (WGS) entry which is preliminary data.</text>
</comment>
<dbReference type="OrthoDB" id="621220at2"/>
<evidence type="ECO:0000313" key="5">
    <source>
        <dbReference type="Proteomes" id="UP000305517"/>
    </source>
</evidence>
<dbReference type="Gene3D" id="2.40.160.50">
    <property type="entry name" value="membrane protein fhac: a member of the omp85/tpsb transporter family"/>
    <property type="match status" value="1"/>
</dbReference>
<gene>
    <name evidence="4" type="ORF">FDY95_18880</name>
</gene>
<feature type="domain" description="Bacterial surface antigen (D15)" evidence="3">
    <location>
        <begin position="113"/>
        <end position="409"/>
    </location>
</feature>
<comment type="subcellular location">
    <subcellularLocation>
        <location evidence="1">Membrane</location>
    </subcellularLocation>
</comment>
<evidence type="ECO:0000313" key="4">
    <source>
        <dbReference type="EMBL" id="TLM90082.1"/>
    </source>
</evidence>
<dbReference type="RefSeq" id="WP_138080082.1">
    <property type="nucleotide sequence ID" value="NZ_VAJM01000010.1"/>
</dbReference>
<dbReference type="Proteomes" id="UP000305517">
    <property type="component" value="Unassembled WGS sequence"/>
</dbReference>
<reference evidence="4 5" key="1">
    <citation type="submission" date="2019-05" db="EMBL/GenBank/DDBJ databases">
        <title>Hymenobacter edaphi sp. nov., isolated from abandoned arsenic-contaminated farmland soil.</title>
        <authorList>
            <person name="Nie L."/>
        </authorList>
    </citation>
    <scope>NUCLEOTIDE SEQUENCE [LARGE SCALE GENOMIC DNA]</scope>
    <source>
        <strain evidence="4 5">1-3-3-8</strain>
    </source>
</reference>
<organism evidence="4 5">
    <name type="scientific">Hymenobacter jeollabukensis</name>
    <dbReference type="NCBI Taxonomy" id="2025313"/>
    <lineage>
        <taxon>Bacteria</taxon>
        <taxon>Pseudomonadati</taxon>
        <taxon>Bacteroidota</taxon>
        <taxon>Cytophagia</taxon>
        <taxon>Cytophagales</taxon>
        <taxon>Hymenobacteraceae</taxon>
        <taxon>Hymenobacter</taxon>
    </lineage>
</organism>
<dbReference type="InterPro" id="IPR000184">
    <property type="entry name" value="Bac_surfAg_D15"/>
</dbReference>
<evidence type="ECO:0000259" key="3">
    <source>
        <dbReference type="Pfam" id="PF01103"/>
    </source>
</evidence>
<evidence type="ECO:0000256" key="1">
    <source>
        <dbReference type="ARBA" id="ARBA00004370"/>
    </source>
</evidence>
<sequence length="412" mass="45714">MRIFLWWGLLSAGLLAAGPVAGQVLEAERLVVPDSLHRSAAAPPETDLPDVLRRVFPRLIPPRDTTPPAPGHKYIVVLPVVSYSLTTRGLVQLTSSTAFREEDANMSSLVAALTYTQNRQLILNATPSIWTTGNRYNLVGDWRLMRYPQATYGLGMHNRPADAVQMSYDYLRIYQSVLRQLRPNLYAGLGYQLDYHWDIRSERAAQPVSSVSEYRAGVRGRSVSSGLALTALYDSRGNAINPPAGGSYLSLQLRPNLRPLGSDAAYQSLLVDARQYLRLRSGSKNVLALWTYNAFVFGRNAPYLDLPSTGWDMYNNTGRGYIQGRFRGQGLLYTEAEYRFGITRNRLLGGVVFVNAQSASEPGGHRFEQVAPAGGVGLRLNMNKLSRTNLTVDYGVGRQGSRGLWFNFGEVF</sequence>
<protein>
    <recommendedName>
        <fullName evidence="3">Bacterial surface antigen (D15) domain-containing protein</fullName>
    </recommendedName>
</protein>
<evidence type="ECO:0000256" key="2">
    <source>
        <dbReference type="ARBA" id="ARBA00023136"/>
    </source>
</evidence>
<dbReference type="AlphaFoldDB" id="A0A5R8WLS1"/>
<keyword evidence="2" id="KW-0472">Membrane</keyword>
<proteinExistence type="predicted"/>
<keyword evidence="5" id="KW-1185">Reference proteome</keyword>
<dbReference type="GO" id="GO:0019867">
    <property type="term" value="C:outer membrane"/>
    <property type="evidence" value="ECO:0007669"/>
    <property type="project" value="InterPro"/>
</dbReference>